<dbReference type="InParanoid" id="A0A1Y2LPM8"/>
<dbReference type="PANTHER" id="PTHR38121">
    <property type="entry name" value="GH16 DOMAIN-CONTAINING PROTEIN"/>
    <property type="match status" value="1"/>
</dbReference>
<sequence length="375" mass="41618">MFHFSKGAMPWLLLAVSRFANAACECGYSLNQTTDSEYAVFTELMENDFLHMDTENITSYGWRPQVYNVSVPADNHRIAYGKDFTMENIVPNPLKNSKKWDGDADHGGDAGLELWVRGDHSHGYVNGSEIVSVRDDILLGSFRVGMKLSNSSGTCGAFFFYYNNSQEIDMEFLSHEFNNTGGAVNLVLQSPESVAHGNDAAGTATYKVAPLPFQPDGMFHEYRFDWTADRVDFYVDGTFLWQMTEQIPTEGGGLFFNHWSNGDPKWSAGPPDADTVMTLSYVKGYFNSTDTDRSQNAYKKRCPKFDPTKVCPIPAQNSPPDASQGKDAAKTYFFTQQDNMTPGQILFSNGATIFGAPAISILAPLLVTFISWTLA</sequence>
<protein>
    <recommendedName>
        <fullName evidence="3">GH16 domain-containing protein</fullName>
    </recommendedName>
</protein>
<dbReference type="AlphaFoldDB" id="A0A1Y2LPM8"/>
<feature type="transmembrane region" description="Helical" evidence="1">
    <location>
        <begin position="354"/>
        <end position="374"/>
    </location>
</feature>
<organism evidence="4 5">
    <name type="scientific">Epicoccum nigrum</name>
    <name type="common">Soil fungus</name>
    <name type="synonym">Epicoccum purpurascens</name>
    <dbReference type="NCBI Taxonomy" id="105696"/>
    <lineage>
        <taxon>Eukaryota</taxon>
        <taxon>Fungi</taxon>
        <taxon>Dikarya</taxon>
        <taxon>Ascomycota</taxon>
        <taxon>Pezizomycotina</taxon>
        <taxon>Dothideomycetes</taxon>
        <taxon>Pleosporomycetidae</taxon>
        <taxon>Pleosporales</taxon>
        <taxon>Pleosporineae</taxon>
        <taxon>Didymellaceae</taxon>
        <taxon>Epicoccum</taxon>
    </lineage>
</organism>
<accession>A0A1Y2LPM8</accession>
<name>A0A1Y2LPM8_EPING</name>
<dbReference type="CDD" id="cd00413">
    <property type="entry name" value="Glyco_hydrolase_16"/>
    <property type="match status" value="1"/>
</dbReference>
<keyword evidence="1" id="KW-0812">Transmembrane</keyword>
<evidence type="ECO:0000313" key="5">
    <source>
        <dbReference type="Proteomes" id="UP000193240"/>
    </source>
</evidence>
<dbReference type="STRING" id="105696.A0A1Y2LPM8"/>
<dbReference type="Pfam" id="PF00722">
    <property type="entry name" value="Glyco_hydro_16"/>
    <property type="match status" value="1"/>
</dbReference>
<dbReference type="OMA" id="FFYHNNS"/>
<dbReference type="OrthoDB" id="25131at2759"/>
<dbReference type="GO" id="GO:0004553">
    <property type="term" value="F:hydrolase activity, hydrolyzing O-glycosyl compounds"/>
    <property type="evidence" value="ECO:0007669"/>
    <property type="project" value="InterPro"/>
</dbReference>
<feature type="chain" id="PRO_5012124231" description="GH16 domain-containing protein" evidence="2">
    <location>
        <begin position="23"/>
        <end position="375"/>
    </location>
</feature>
<evidence type="ECO:0000256" key="2">
    <source>
        <dbReference type="SAM" id="SignalP"/>
    </source>
</evidence>
<evidence type="ECO:0000256" key="1">
    <source>
        <dbReference type="SAM" id="Phobius"/>
    </source>
</evidence>
<feature type="signal peptide" evidence="2">
    <location>
        <begin position="1"/>
        <end position="22"/>
    </location>
</feature>
<dbReference type="PANTHER" id="PTHR38121:SF5">
    <property type="entry name" value="GH16 DOMAIN-CONTAINING PROTEIN"/>
    <property type="match status" value="1"/>
</dbReference>
<gene>
    <name evidence="4" type="ORF">B5807_10497</name>
</gene>
<evidence type="ECO:0000313" key="4">
    <source>
        <dbReference type="EMBL" id="OSS44858.1"/>
    </source>
</evidence>
<dbReference type="Proteomes" id="UP000193240">
    <property type="component" value="Unassembled WGS sequence"/>
</dbReference>
<dbReference type="InterPro" id="IPR000757">
    <property type="entry name" value="Beta-glucanase-like"/>
</dbReference>
<dbReference type="Gene3D" id="2.60.120.200">
    <property type="match status" value="1"/>
</dbReference>
<keyword evidence="2" id="KW-0732">Signal</keyword>
<keyword evidence="5" id="KW-1185">Reference proteome</keyword>
<reference evidence="4 5" key="1">
    <citation type="journal article" date="2017" name="Genome Announc.">
        <title>Genome sequence of the saprophytic ascomycete Epicoccum nigrum ICMP 19927 strain isolated from New Zealand.</title>
        <authorList>
            <person name="Fokin M."/>
            <person name="Fleetwood D."/>
            <person name="Weir B.S."/>
            <person name="Villas-Boas S.G."/>
        </authorList>
    </citation>
    <scope>NUCLEOTIDE SEQUENCE [LARGE SCALE GENOMIC DNA]</scope>
    <source>
        <strain evidence="4 5">ICMP 19927</strain>
    </source>
</reference>
<evidence type="ECO:0000259" key="3">
    <source>
        <dbReference type="PROSITE" id="PS51762"/>
    </source>
</evidence>
<dbReference type="PROSITE" id="PS51762">
    <property type="entry name" value="GH16_2"/>
    <property type="match status" value="1"/>
</dbReference>
<feature type="domain" description="GH16" evidence="3">
    <location>
        <begin position="58"/>
        <end position="290"/>
    </location>
</feature>
<dbReference type="GO" id="GO:0005975">
    <property type="term" value="P:carbohydrate metabolic process"/>
    <property type="evidence" value="ECO:0007669"/>
    <property type="project" value="InterPro"/>
</dbReference>
<dbReference type="SUPFAM" id="SSF49899">
    <property type="entry name" value="Concanavalin A-like lectins/glucanases"/>
    <property type="match status" value="1"/>
</dbReference>
<keyword evidence="1" id="KW-1133">Transmembrane helix</keyword>
<dbReference type="EMBL" id="KZ107856">
    <property type="protein sequence ID" value="OSS44858.1"/>
    <property type="molecule type" value="Genomic_DNA"/>
</dbReference>
<keyword evidence="1" id="KW-0472">Membrane</keyword>
<dbReference type="InterPro" id="IPR013320">
    <property type="entry name" value="ConA-like_dom_sf"/>
</dbReference>
<proteinExistence type="predicted"/>